<dbReference type="PROSITE" id="PS50110">
    <property type="entry name" value="RESPONSE_REGULATORY"/>
    <property type="match status" value="1"/>
</dbReference>
<keyword evidence="1" id="KW-0597">Phosphoprotein</keyword>
<dbReference type="SUPFAM" id="SSF52172">
    <property type="entry name" value="CheY-like"/>
    <property type="match status" value="1"/>
</dbReference>
<dbReference type="SMART" id="SM00448">
    <property type="entry name" value="REC"/>
    <property type="match status" value="1"/>
</dbReference>
<evidence type="ECO:0000259" key="2">
    <source>
        <dbReference type="PROSITE" id="PS50110"/>
    </source>
</evidence>
<dbReference type="PANTHER" id="PTHR37299">
    <property type="entry name" value="TRANSCRIPTIONAL REGULATOR-RELATED"/>
    <property type="match status" value="1"/>
</dbReference>
<protein>
    <submittedName>
        <fullName evidence="4">Two component transcriptional regulator, LytTR family</fullName>
    </submittedName>
</protein>
<dbReference type="Gene3D" id="3.40.50.2300">
    <property type="match status" value="1"/>
</dbReference>
<name>A0A8G2BXX2_9BACT</name>
<feature type="modified residue" description="4-aspartylphosphate" evidence="1">
    <location>
        <position position="55"/>
    </location>
</feature>
<dbReference type="GO" id="GO:0000156">
    <property type="term" value="F:phosphorelay response regulator activity"/>
    <property type="evidence" value="ECO:0007669"/>
    <property type="project" value="InterPro"/>
</dbReference>
<comment type="caution">
    <text evidence="4">The sequence shown here is derived from an EMBL/GenBank/DDBJ whole genome shotgun (WGS) entry which is preliminary data.</text>
</comment>
<evidence type="ECO:0000259" key="3">
    <source>
        <dbReference type="PROSITE" id="PS50930"/>
    </source>
</evidence>
<proteinExistence type="predicted"/>
<dbReference type="Pfam" id="PF00072">
    <property type="entry name" value="Response_reg"/>
    <property type="match status" value="1"/>
</dbReference>
<dbReference type="GO" id="GO:0003677">
    <property type="term" value="F:DNA binding"/>
    <property type="evidence" value="ECO:0007669"/>
    <property type="project" value="InterPro"/>
</dbReference>
<dbReference type="InterPro" id="IPR007492">
    <property type="entry name" value="LytTR_DNA-bd_dom"/>
</dbReference>
<dbReference type="Proteomes" id="UP000236725">
    <property type="component" value="Unassembled WGS sequence"/>
</dbReference>
<feature type="domain" description="Response regulatory" evidence="2">
    <location>
        <begin position="2"/>
        <end position="115"/>
    </location>
</feature>
<evidence type="ECO:0000313" key="4">
    <source>
        <dbReference type="EMBL" id="SEG11222.1"/>
    </source>
</evidence>
<dbReference type="FunFam" id="3.40.50.2300:FF:000361">
    <property type="entry name" value="Two-component system response regulator"/>
    <property type="match status" value="1"/>
</dbReference>
<gene>
    <name evidence="4" type="ORF">SAMN05444001_11540</name>
</gene>
<sequence length="251" mass="28868">MRVLIVEDETAAYENLIGILSEVAPDIEITGNTESVTQTVCWLQSNLLPDLIFMDIHLSDGSAFTIFDKIKLEVPVVFTTAYDRYAIEAFKVNSIDYLLKPVKVGDVKHALEKYSKLTHLDVIQYLSRLAQLAPARKYKDKLLVPYKDRLLPVNLNEVSFFYTSDKSTYIYLRDGSKYPYSKTLEQIMPTLSPATFIRANKQYILNRDSVTNITIWFDSRLLVTLDVEVPERVYISKNKASEFKSWMVNNV</sequence>
<dbReference type="InterPro" id="IPR001789">
    <property type="entry name" value="Sig_transdc_resp-reg_receiver"/>
</dbReference>
<dbReference type="Pfam" id="PF04397">
    <property type="entry name" value="LytTR"/>
    <property type="match status" value="1"/>
</dbReference>
<dbReference type="PANTHER" id="PTHR37299:SF1">
    <property type="entry name" value="STAGE 0 SPORULATION PROTEIN A HOMOLOG"/>
    <property type="match status" value="1"/>
</dbReference>
<keyword evidence="5" id="KW-1185">Reference proteome</keyword>
<evidence type="ECO:0000256" key="1">
    <source>
        <dbReference type="PROSITE-ProRule" id="PRU00169"/>
    </source>
</evidence>
<dbReference type="SMART" id="SM00850">
    <property type="entry name" value="LytTR"/>
    <property type="match status" value="1"/>
</dbReference>
<evidence type="ECO:0000313" key="5">
    <source>
        <dbReference type="Proteomes" id="UP000236725"/>
    </source>
</evidence>
<accession>A0A8G2BXX2</accession>
<dbReference type="EMBL" id="FNVS01000015">
    <property type="protein sequence ID" value="SEG11222.1"/>
    <property type="molecule type" value="Genomic_DNA"/>
</dbReference>
<dbReference type="PROSITE" id="PS50930">
    <property type="entry name" value="HTH_LYTTR"/>
    <property type="match status" value="1"/>
</dbReference>
<dbReference type="InterPro" id="IPR046947">
    <property type="entry name" value="LytR-like"/>
</dbReference>
<dbReference type="InterPro" id="IPR011006">
    <property type="entry name" value="CheY-like_superfamily"/>
</dbReference>
<dbReference type="AlphaFoldDB" id="A0A8G2BXX2"/>
<organism evidence="4 5">
    <name type="scientific">Parabacteroides chinchillae</name>
    <dbReference type="NCBI Taxonomy" id="871327"/>
    <lineage>
        <taxon>Bacteria</taxon>
        <taxon>Pseudomonadati</taxon>
        <taxon>Bacteroidota</taxon>
        <taxon>Bacteroidia</taxon>
        <taxon>Bacteroidales</taxon>
        <taxon>Tannerellaceae</taxon>
        <taxon>Parabacteroides</taxon>
    </lineage>
</organism>
<feature type="domain" description="HTH LytTR-type" evidence="3">
    <location>
        <begin position="142"/>
        <end position="249"/>
    </location>
</feature>
<dbReference type="RefSeq" id="WP_103983936.1">
    <property type="nucleotide sequence ID" value="NZ_FNVS01000015.1"/>
</dbReference>
<dbReference type="Gene3D" id="2.40.50.1020">
    <property type="entry name" value="LytTr DNA-binding domain"/>
    <property type="match status" value="1"/>
</dbReference>
<reference evidence="4 5" key="1">
    <citation type="submission" date="2016-10" db="EMBL/GenBank/DDBJ databases">
        <authorList>
            <person name="Varghese N."/>
            <person name="Submissions S."/>
        </authorList>
    </citation>
    <scope>NUCLEOTIDE SEQUENCE [LARGE SCALE GENOMIC DNA]</scope>
    <source>
        <strain evidence="4 5">DSM 29073</strain>
    </source>
</reference>